<dbReference type="Gene3D" id="3.40.50.300">
    <property type="entry name" value="P-loop containing nucleotide triphosphate hydrolases"/>
    <property type="match status" value="1"/>
</dbReference>
<name>A0A124EB88_9EURY</name>
<keyword evidence="1" id="KW-0547">Nucleotide-binding</keyword>
<dbReference type="Pfam" id="PF06745">
    <property type="entry name" value="ATPase"/>
    <property type="match status" value="1"/>
</dbReference>
<dbReference type="InterPro" id="IPR024096">
    <property type="entry name" value="NO_sig/Golgi_transp_ligand-bd"/>
</dbReference>
<gene>
    <name evidence="4" type="ORF">APY94_07815</name>
</gene>
<reference evidence="4 5" key="1">
    <citation type="submission" date="2015-10" db="EMBL/GenBank/DDBJ databases">
        <title>Draft genome sequence of Thermococcus celericrescens strain DSM 17994.</title>
        <authorList>
            <person name="Hong S.-J."/>
            <person name="Park C.-E."/>
            <person name="Shin J.-H."/>
        </authorList>
    </citation>
    <scope>NUCLEOTIDE SEQUENCE [LARGE SCALE GENOMIC DNA]</scope>
    <source>
        <strain evidence="4 5">DSM 17994</strain>
    </source>
</reference>
<dbReference type="Gene3D" id="3.30.1380.20">
    <property type="entry name" value="Trafficking protein particle complex subunit 3"/>
    <property type="match status" value="1"/>
</dbReference>
<keyword evidence="2" id="KW-0067">ATP-binding</keyword>
<comment type="caution">
    <text evidence="4">The sequence shown here is derived from an EMBL/GenBank/DDBJ whole genome shotgun (WGS) entry which is preliminary data.</text>
</comment>
<feature type="domain" description="4-vinyl reductase 4VR" evidence="3">
    <location>
        <begin position="325"/>
        <end position="387"/>
    </location>
</feature>
<dbReference type="STRING" id="227598.APY94_07815"/>
<protein>
    <recommendedName>
        <fullName evidence="3">4-vinyl reductase 4VR domain-containing protein</fullName>
    </recommendedName>
</protein>
<evidence type="ECO:0000313" key="5">
    <source>
        <dbReference type="Proteomes" id="UP000053462"/>
    </source>
</evidence>
<dbReference type="PANTHER" id="PTHR43637:SF1">
    <property type="entry name" value="UPF0273 PROTEIN TM_0370"/>
    <property type="match status" value="1"/>
</dbReference>
<dbReference type="Pfam" id="PF02830">
    <property type="entry name" value="V4R"/>
    <property type="match status" value="1"/>
</dbReference>
<dbReference type="EMBL" id="LLYW01000027">
    <property type="protein sequence ID" value="KUH32970.1"/>
    <property type="molecule type" value="Genomic_DNA"/>
</dbReference>
<dbReference type="SUPFAM" id="SSF111126">
    <property type="entry name" value="Ligand-binding domain in the NO signalling and Golgi transport"/>
    <property type="match status" value="1"/>
</dbReference>
<dbReference type="InterPro" id="IPR004096">
    <property type="entry name" value="V4R"/>
</dbReference>
<evidence type="ECO:0000259" key="3">
    <source>
        <dbReference type="SMART" id="SM00989"/>
    </source>
</evidence>
<dbReference type="InterPro" id="IPR027417">
    <property type="entry name" value="P-loop_NTPase"/>
</dbReference>
<dbReference type="InterPro" id="IPR014774">
    <property type="entry name" value="KaiC-like_dom"/>
</dbReference>
<dbReference type="SUPFAM" id="SSF52540">
    <property type="entry name" value="P-loop containing nucleoside triphosphate hydrolases"/>
    <property type="match status" value="1"/>
</dbReference>
<proteinExistence type="predicted"/>
<dbReference type="Proteomes" id="UP000053462">
    <property type="component" value="Unassembled WGS sequence"/>
</dbReference>
<evidence type="ECO:0000313" key="4">
    <source>
        <dbReference type="EMBL" id="KUH32970.1"/>
    </source>
</evidence>
<dbReference type="SMART" id="SM00989">
    <property type="entry name" value="V4R"/>
    <property type="match status" value="1"/>
</dbReference>
<organism evidence="4 5">
    <name type="scientific">Thermococcus celericrescens</name>
    <dbReference type="NCBI Taxonomy" id="227598"/>
    <lineage>
        <taxon>Archaea</taxon>
        <taxon>Methanobacteriati</taxon>
        <taxon>Methanobacteriota</taxon>
        <taxon>Thermococci</taxon>
        <taxon>Thermococcales</taxon>
        <taxon>Thermococcaceae</taxon>
        <taxon>Thermococcus</taxon>
    </lineage>
</organism>
<evidence type="ECO:0000256" key="1">
    <source>
        <dbReference type="ARBA" id="ARBA00022741"/>
    </source>
</evidence>
<dbReference type="GO" id="GO:0005524">
    <property type="term" value="F:ATP binding"/>
    <property type="evidence" value="ECO:0007669"/>
    <property type="project" value="UniProtKB-KW"/>
</dbReference>
<dbReference type="PANTHER" id="PTHR43637">
    <property type="entry name" value="UPF0273 PROTEIN TM_0370"/>
    <property type="match status" value="1"/>
</dbReference>
<sequence length="389" mass="44444">MKRLDEVLGGGIEEGSSLAFVGSICRDNIVLMHQLVFNLLKAGYRVLIVEFRQSPDMLRKELLHYNIDYSGFVENGQLRIFDGFSNLYGVERIQGANVLSNPLDLGITSAVIRDTMSGGGFDFLVIDDLNVLYTLQSNSKAYLRAIVRLVNSIKRKGFQTFAAFSEDVFERSDLTAGLMPFDYVFDVRDGYITLRRSLQPLKIPSPKVPYIKTELGVEAILERHTTLESIKRDLWLDDEGNLWMGDSRVQLINEDSEASLVEFVYEYLGPEDGKRFLYLWGRKEFIGIGRAARNQYDNLRDALLSVKFATESSGGGRIEIVEVQEDFVVLRGRNLFPSRKGYSYQFHINYAGELSQFLTEFTGEQWEGEEVKCQSMGSEYCEFVFRRKK</sequence>
<accession>A0A124EB88</accession>
<dbReference type="OrthoDB" id="371687at2157"/>
<evidence type="ECO:0000256" key="2">
    <source>
        <dbReference type="ARBA" id="ARBA00022840"/>
    </source>
</evidence>
<dbReference type="AlphaFoldDB" id="A0A124EB88"/>
<keyword evidence="5" id="KW-1185">Reference proteome</keyword>